<dbReference type="SUPFAM" id="SSF54373">
    <property type="entry name" value="FAD-linked reductases, C-terminal domain"/>
    <property type="match status" value="1"/>
</dbReference>
<dbReference type="Gene3D" id="3.50.50.60">
    <property type="entry name" value="FAD/NAD(P)-binding domain"/>
    <property type="match status" value="1"/>
</dbReference>
<dbReference type="GO" id="GO:0044550">
    <property type="term" value="P:secondary metabolite biosynthetic process"/>
    <property type="evidence" value="ECO:0007669"/>
    <property type="project" value="TreeGrafter"/>
</dbReference>
<dbReference type="InterPro" id="IPR051104">
    <property type="entry name" value="FAD_monoxygenase"/>
</dbReference>
<evidence type="ECO:0000256" key="2">
    <source>
        <dbReference type="ARBA" id="ARBA00022827"/>
    </source>
</evidence>
<dbReference type="GO" id="GO:0016491">
    <property type="term" value="F:oxidoreductase activity"/>
    <property type="evidence" value="ECO:0007669"/>
    <property type="project" value="UniProtKB-KW"/>
</dbReference>
<dbReference type="InterPro" id="IPR036188">
    <property type="entry name" value="FAD/NAD-bd_sf"/>
</dbReference>
<evidence type="ECO:0000313" key="6">
    <source>
        <dbReference type="Proteomes" id="UP000559256"/>
    </source>
</evidence>
<dbReference type="PANTHER" id="PTHR46720">
    <property type="entry name" value="HYDROXYLASE, PUTATIVE (AFU_ORTHOLOGUE AFUA_3G01460)-RELATED"/>
    <property type="match status" value="1"/>
</dbReference>
<keyword evidence="3" id="KW-0560">Oxidoreductase</keyword>
<feature type="domain" description="FAD-binding" evidence="4">
    <location>
        <begin position="276"/>
        <end position="363"/>
    </location>
</feature>
<dbReference type="OrthoDB" id="417877at2759"/>
<dbReference type="EMBL" id="JAACJM010000001">
    <property type="protein sequence ID" value="KAF5374932.1"/>
    <property type="molecule type" value="Genomic_DNA"/>
</dbReference>
<organism evidence="5 6">
    <name type="scientific">Tetrapyrgos nigripes</name>
    <dbReference type="NCBI Taxonomy" id="182062"/>
    <lineage>
        <taxon>Eukaryota</taxon>
        <taxon>Fungi</taxon>
        <taxon>Dikarya</taxon>
        <taxon>Basidiomycota</taxon>
        <taxon>Agaricomycotina</taxon>
        <taxon>Agaricomycetes</taxon>
        <taxon>Agaricomycetidae</taxon>
        <taxon>Agaricales</taxon>
        <taxon>Marasmiineae</taxon>
        <taxon>Marasmiaceae</taxon>
        <taxon>Tetrapyrgos</taxon>
    </lineage>
</organism>
<comment type="caution">
    <text evidence="5">The sequence shown here is derived from an EMBL/GenBank/DDBJ whole genome shotgun (WGS) entry which is preliminary data.</text>
</comment>
<evidence type="ECO:0000313" key="5">
    <source>
        <dbReference type="EMBL" id="KAF5374932.1"/>
    </source>
</evidence>
<dbReference type="Pfam" id="PF01494">
    <property type="entry name" value="FAD_binding_3"/>
    <property type="match status" value="2"/>
</dbReference>
<protein>
    <recommendedName>
        <fullName evidence="4">FAD-binding domain-containing protein</fullName>
    </recommendedName>
</protein>
<evidence type="ECO:0000256" key="1">
    <source>
        <dbReference type="ARBA" id="ARBA00022630"/>
    </source>
</evidence>
<keyword evidence="2" id="KW-0274">FAD</keyword>
<dbReference type="PANTHER" id="PTHR46720:SF3">
    <property type="entry name" value="FAD-BINDING DOMAIN-CONTAINING PROTEIN-RELATED"/>
    <property type="match status" value="1"/>
</dbReference>
<evidence type="ECO:0000256" key="3">
    <source>
        <dbReference type="ARBA" id="ARBA00023002"/>
    </source>
</evidence>
<keyword evidence="1" id="KW-0285">Flavoprotein</keyword>
<sequence>MSGKDFNVAIIGGGLCGLAAAVPLFRAGIRVQVFENAPEFSEVGAGVGMGPNSVRALDSLGLLPAIVARSEQAGPKTRVFNFVSGYDRHEQVFDARRFLRDTRCPLLIHYQTTNPSNVGLGIYRQFNKRCTSITTSETGTHIVHFADRSTYEADLVIGADGIKSVTRDYVIGDKDFKPLKYTHTEAYRALVPHQDLVNAGVKTDLQTRPVCFVGLGGHLICFPIKDNSVINFVAFVSDHDTPWVPELTGPWVTPSSPEELKGFYKGFGPDVMTILDHMKEPSRWSVHAMDPPLQSFVRDKVVLVGDAAHPMLPHLGAGVGQGIEDVLVLTQLLTRPQTKKSNLSDVLAQYNKVRPPRANWVLNASTRAGEKYDAFHSTKNDTQTTAKLLDSIWEPVWNYDLKKDIEDSIHTLEEKGIFEK</sequence>
<feature type="domain" description="FAD-binding" evidence="4">
    <location>
        <begin position="6"/>
        <end position="168"/>
    </location>
</feature>
<dbReference type="GO" id="GO:0071949">
    <property type="term" value="F:FAD binding"/>
    <property type="evidence" value="ECO:0007669"/>
    <property type="project" value="InterPro"/>
</dbReference>
<proteinExistence type="predicted"/>
<dbReference type="SUPFAM" id="SSF51905">
    <property type="entry name" value="FAD/NAD(P)-binding domain"/>
    <property type="match status" value="1"/>
</dbReference>
<dbReference type="Proteomes" id="UP000559256">
    <property type="component" value="Unassembled WGS sequence"/>
</dbReference>
<name>A0A8H5LZ67_9AGAR</name>
<dbReference type="AlphaFoldDB" id="A0A8H5LZ67"/>
<reference evidence="5 6" key="1">
    <citation type="journal article" date="2020" name="ISME J.">
        <title>Uncovering the hidden diversity of litter-decomposition mechanisms in mushroom-forming fungi.</title>
        <authorList>
            <person name="Floudas D."/>
            <person name="Bentzer J."/>
            <person name="Ahren D."/>
            <person name="Johansson T."/>
            <person name="Persson P."/>
            <person name="Tunlid A."/>
        </authorList>
    </citation>
    <scope>NUCLEOTIDE SEQUENCE [LARGE SCALE GENOMIC DNA]</scope>
    <source>
        <strain evidence="5 6">CBS 291.85</strain>
    </source>
</reference>
<accession>A0A8H5LZ67</accession>
<dbReference type="InterPro" id="IPR002938">
    <property type="entry name" value="FAD-bd"/>
</dbReference>
<dbReference type="PRINTS" id="PR00420">
    <property type="entry name" value="RNGMNOXGNASE"/>
</dbReference>
<evidence type="ECO:0000259" key="4">
    <source>
        <dbReference type="Pfam" id="PF01494"/>
    </source>
</evidence>
<gene>
    <name evidence="5" type="ORF">D9758_000565</name>
</gene>
<keyword evidence="6" id="KW-1185">Reference proteome</keyword>